<dbReference type="HOGENOM" id="CLU_3099068_0_0_9"/>
<evidence type="ECO:0000313" key="1">
    <source>
        <dbReference type="EMBL" id="EHM41538.1"/>
    </source>
</evidence>
<evidence type="ECO:0000313" key="2">
    <source>
        <dbReference type="Proteomes" id="UP000004459"/>
    </source>
</evidence>
<gene>
    <name evidence="1" type="ORF">HMPREF0372_03310</name>
</gene>
<dbReference type="EMBL" id="AGCK01000270">
    <property type="protein sequence ID" value="EHM41538.1"/>
    <property type="molecule type" value="Genomic_DNA"/>
</dbReference>
<accession>G9YUT8</accession>
<reference evidence="1 2" key="1">
    <citation type="submission" date="2011-08" db="EMBL/GenBank/DDBJ databases">
        <authorList>
            <person name="Weinstock G."/>
            <person name="Sodergren E."/>
            <person name="Clifton S."/>
            <person name="Fulton L."/>
            <person name="Fulton B."/>
            <person name="Courtney L."/>
            <person name="Fronick C."/>
            <person name="Harrison M."/>
            <person name="Strong C."/>
            <person name="Farmer C."/>
            <person name="Delahaunty K."/>
            <person name="Markovic C."/>
            <person name="Hall O."/>
            <person name="Minx P."/>
            <person name="Tomlinson C."/>
            <person name="Mitreva M."/>
            <person name="Hou S."/>
            <person name="Chen J."/>
            <person name="Wollam A."/>
            <person name="Pepin K.H."/>
            <person name="Johnson M."/>
            <person name="Bhonagiri V."/>
            <person name="Zhang X."/>
            <person name="Suruliraj S."/>
            <person name="Warren W."/>
            <person name="Chinwalla A."/>
            <person name="Mardis E.R."/>
            <person name="Wilson R.K."/>
        </authorList>
    </citation>
    <scope>NUCLEOTIDE SEQUENCE [LARGE SCALE GENOMIC DNA]</scope>
    <source>
        <strain evidence="1 2">ATCC 29863</strain>
    </source>
</reference>
<proteinExistence type="predicted"/>
<organism evidence="1 2">
    <name type="scientific">Flavonifractor plautii ATCC 29863</name>
    <dbReference type="NCBI Taxonomy" id="411475"/>
    <lineage>
        <taxon>Bacteria</taxon>
        <taxon>Bacillati</taxon>
        <taxon>Bacillota</taxon>
        <taxon>Clostridia</taxon>
        <taxon>Eubacteriales</taxon>
        <taxon>Oscillospiraceae</taxon>
        <taxon>Flavonifractor</taxon>
    </lineage>
</organism>
<sequence>MQVLSILGKSVLKPQHRTGYHYILQVSASRFKEMVSLLNLPLFMFWKVRYL</sequence>
<protein>
    <submittedName>
        <fullName evidence="1">Uncharacterized protein</fullName>
    </submittedName>
</protein>
<name>G9YUT8_FLAPL</name>
<comment type="caution">
    <text evidence="1">The sequence shown here is derived from an EMBL/GenBank/DDBJ whole genome shotgun (WGS) entry which is preliminary data.</text>
</comment>
<dbReference type="AlphaFoldDB" id="G9YUT8"/>
<dbReference type="Proteomes" id="UP000004459">
    <property type="component" value="Unassembled WGS sequence"/>
</dbReference>